<feature type="transmembrane region" description="Helical" evidence="1">
    <location>
        <begin position="142"/>
        <end position="159"/>
    </location>
</feature>
<evidence type="ECO:0000256" key="1">
    <source>
        <dbReference type="SAM" id="Phobius"/>
    </source>
</evidence>
<gene>
    <name evidence="2" type="ORF">A3A93_00890</name>
</gene>
<keyword evidence="1" id="KW-1133">Transmembrane helix</keyword>
<accession>A0A1F7IR71</accession>
<keyword evidence="1" id="KW-0472">Membrane</keyword>
<dbReference type="STRING" id="1802061.A3A93_00890"/>
<keyword evidence="1" id="KW-0812">Transmembrane</keyword>
<dbReference type="AlphaFoldDB" id="A0A1F7IR71"/>
<name>A0A1F7IR71_9BACT</name>
<reference evidence="2 3" key="1">
    <citation type="journal article" date="2016" name="Nat. Commun.">
        <title>Thousands of microbial genomes shed light on interconnected biogeochemical processes in an aquifer system.</title>
        <authorList>
            <person name="Anantharaman K."/>
            <person name="Brown C.T."/>
            <person name="Hug L.A."/>
            <person name="Sharon I."/>
            <person name="Castelle C.J."/>
            <person name="Probst A.J."/>
            <person name="Thomas B.C."/>
            <person name="Singh A."/>
            <person name="Wilkins M.J."/>
            <person name="Karaoz U."/>
            <person name="Brodie E.L."/>
            <person name="Williams K.H."/>
            <person name="Hubbard S.S."/>
            <person name="Banfield J.F."/>
        </authorList>
    </citation>
    <scope>NUCLEOTIDE SEQUENCE [LARGE SCALE GENOMIC DNA]</scope>
</reference>
<dbReference type="EMBL" id="MGAL01000047">
    <property type="protein sequence ID" value="OGK45842.1"/>
    <property type="molecule type" value="Genomic_DNA"/>
</dbReference>
<dbReference type="Proteomes" id="UP000177141">
    <property type="component" value="Unassembled WGS sequence"/>
</dbReference>
<protein>
    <submittedName>
        <fullName evidence="2">Uncharacterized protein</fullName>
    </submittedName>
</protein>
<proteinExistence type="predicted"/>
<comment type="caution">
    <text evidence="2">The sequence shown here is derived from an EMBL/GenBank/DDBJ whole genome shotgun (WGS) entry which is preliminary data.</text>
</comment>
<evidence type="ECO:0000313" key="3">
    <source>
        <dbReference type="Proteomes" id="UP000177141"/>
    </source>
</evidence>
<sequence length="168" mass="18125">MTVQNIYAVIIPPFPSCINPTGELIAQFSDGIHGIPGDSNTYTGLDEVYKLTDFTVLQCLCPADGQGIQTNWWRVKELTEEEITTLRRSGWTFISDGSAWGLDNAPYVAKNLNYVCIGGVGGKGGGNGSVLGLASTGNIKKIFILSISSIFLILAGLYLKKTYVNQNI</sequence>
<evidence type="ECO:0000313" key="2">
    <source>
        <dbReference type="EMBL" id="OGK45842.1"/>
    </source>
</evidence>
<organism evidence="2 3">
    <name type="scientific">Candidatus Roizmanbacteria bacterium RIFCSPLOWO2_01_FULL_38_12</name>
    <dbReference type="NCBI Taxonomy" id="1802061"/>
    <lineage>
        <taxon>Bacteria</taxon>
        <taxon>Candidatus Roizmaniibacteriota</taxon>
    </lineage>
</organism>